<comment type="caution">
    <text evidence="1">The sequence shown here is derived from an EMBL/GenBank/DDBJ whole genome shotgun (WGS) entry which is preliminary data.</text>
</comment>
<gene>
    <name evidence="1" type="ORF">ACFOYY_22070</name>
</gene>
<organism evidence="1 2">
    <name type="scientific">Streptosporangium jomthongense</name>
    <dbReference type="NCBI Taxonomy" id="1193683"/>
    <lineage>
        <taxon>Bacteria</taxon>
        <taxon>Bacillati</taxon>
        <taxon>Actinomycetota</taxon>
        <taxon>Actinomycetes</taxon>
        <taxon>Streptosporangiales</taxon>
        <taxon>Streptosporangiaceae</taxon>
        <taxon>Streptosporangium</taxon>
    </lineage>
</organism>
<protein>
    <recommendedName>
        <fullName evidence="3">Tn3 transposase DDE domain-containing protein</fullName>
    </recommendedName>
</protein>
<proteinExistence type="predicted"/>
<keyword evidence="2" id="KW-1185">Reference proteome</keyword>
<name>A0ABV8F5W7_9ACTN</name>
<dbReference type="EMBL" id="JBHSBC010000021">
    <property type="protein sequence ID" value="MFC3982840.1"/>
    <property type="molecule type" value="Genomic_DNA"/>
</dbReference>
<dbReference type="Proteomes" id="UP001595698">
    <property type="component" value="Unassembled WGS sequence"/>
</dbReference>
<sequence length="70" mass="7848">MDRNRSGSPVSIYSASQESGATLLSAAIAWFSFELDLRYSKDHAMTVIISRRHACDQVKLVRHLRGRNLG</sequence>
<evidence type="ECO:0008006" key="3">
    <source>
        <dbReference type="Google" id="ProtNLM"/>
    </source>
</evidence>
<dbReference type="RefSeq" id="WP_386191468.1">
    <property type="nucleotide sequence ID" value="NZ_JBHSBC010000021.1"/>
</dbReference>
<reference evidence="2" key="1">
    <citation type="journal article" date="2019" name="Int. J. Syst. Evol. Microbiol.">
        <title>The Global Catalogue of Microorganisms (GCM) 10K type strain sequencing project: providing services to taxonomists for standard genome sequencing and annotation.</title>
        <authorList>
            <consortium name="The Broad Institute Genomics Platform"/>
            <consortium name="The Broad Institute Genome Sequencing Center for Infectious Disease"/>
            <person name="Wu L."/>
            <person name="Ma J."/>
        </authorList>
    </citation>
    <scope>NUCLEOTIDE SEQUENCE [LARGE SCALE GENOMIC DNA]</scope>
    <source>
        <strain evidence="2">TBRC 7912</strain>
    </source>
</reference>
<accession>A0ABV8F5W7</accession>
<evidence type="ECO:0000313" key="2">
    <source>
        <dbReference type="Proteomes" id="UP001595698"/>
    </source>
</evidence>
<evidence type="ECO:0000313" key="1">
    <source>
        <dbReference type="EMBL" id="MFC3982840.1"/>
    </source>
</evidence>